<dbReference type="GO" id="GO:0006351">
    <property type="term" value="P:DNA-templated transcription"/>
    <property type="evidence" value="ECO:0007669"/>
    <property type="project" value="InterPro"/>
</dbReference>
<keyword evidence="8" id="KW-0804">Transcription</keyword>
<evidence type="ECO:0000256" key="10">
    <source>
        <dbReference type="ARBA" id="ARBA00025770"/>
    </source>
</evidence>
<keyword evidence="3" id="KW-0963">Cytoplasm</keyword>
<keyword evidence="12" id="KW-1185">Reference proteome</keyword>
<keyword evidence="6" id="KW-0479">Metal-binding</keyword>
<organism evidence="11 12">
    <name type="scientific">Chlamydomonas schloesseri</name>
    <dbReference type="NCBI Taxonomy" id="2026947"/>
    <lineage>
        <taxon>Eukaryota</taxon>
        <taxon>Viridiplantae</taxon>
        <taxon>Chlorophyta</taxon>
        <taxon>core chlorophytes</taxon>
        <taxon>Chlorophyceae</taxon>
        <taxon>CS clade</taxon>
        <taxon>Chlamydomonadales</taxon>
        <taxon>Chlamydomonadaceae</taxon>
        <taxon>Chlamydomonas</taxon>
    </lineage>
</organism>
<keyword evidence="7" id="KW-0862">Zinc</keyword>
<dbReference type="OrthoDB" id="5585087at2759"/>
<protein>
    <submittedName>
        <fullName evidence="11">Uncharacterized protein</fullName>
    </submittedName>
</protein>
<gene>
    <name evidence="11" type="ORF">HYH02_009695</name>
</gene>
<sequence length="75" mass="8185">MSGYGTMPATVTMGVPYICGQCGSEISLKPGDIIQCRECGYRILYKKRTNKGRRVGGEPLDCVAGGSKQRTARRR</sequence>
<evidence type="ECO:0000256" key="9">
    <source>
        <dbReference type="ARBA" id="ARBA00023242"/>
    </source>
</evidence>
<comment type="similarity">
    <text evidence="10">Belongs to the archaeal Rpo12/eukaryotic RPC10 RNA polymerase subunit family.</text>
</comment>
<evidence type="ECO:0000256" key="8">
    <source>
        <dbReference type="ARBA" id="ARBA00023163"/>
    </source>
</evidence>
<keyword evidence="9" id="KW-0539">Nucleus</keyword>
<name>A0A835W9S5_9CHLO</name>
<dbReference type="GO" id="GO:0003677">
    <property type="term" value="F:DNA binding"/>
    <property type="evidence" value="ECO:0007669"/>
    <property type="project" value="InterPro"/>
</dbReference>
<dbReference type="InterPro" id="IPR023464">
    <property type="entry name" value="Rpo12"/>
</dbReference>
<dbReference type="PANTHER" id="PTHR12056:SF2">
    <property type="entry name" value="GEO11084P1"/>
    <property type="match status" value="1"/>
</dbReference>
<dbReference type="GO" id="GO:0005665">
    <property type="term" value="C:RNA polymerase II, core complex"/>
    <property type="evidence" value="ECO:0007669"/>
    <property type="project" value="TreeGrafter"/>
</dbReference>
<comment type="subcellular location">
    <subcellularLocation>
        <location evidence="1">Nucleus</location>
    </subcellularLocation>
</comment>
<evidence type="ECO:0000256" key="5">
    <source>
        <dbReference type="ARBA" id="ARBA00022695"/>
    </source>
</evidence>
<dbReference type="GO" id="GO:0003899">
    <property type="term" value="F:DNA-directed RNA polymerase activity"/>
    <property type="evidence" value="ECO:0007669"/>
    <property type="project" value="InterPro"/>
</dbReference>
<dbReference type="EMBL" id="JAEHOD010000033">
    <property type="protein sequence ID" value="KAG2442211.1"/>
    <property type="molecule type" value="Genomic_DNA"/>
</dbReference>
<reference evidence="11" key="1">
    <citation type="journal article" date="2020" name="bioRxiv">
        <title>Comparative genomics of Chlamydomonas.</title>
        <authorList>
            <person name="Craig R.J."/>
            <person name="Hasan A.R."/>
            <person name="Ness R.W."/>
            <person name="Keightley P.D."/>
        </authorList>
    </citation>
    <scope>NUCLEOTIDE SEQUENCE</scope>
    <source>
        <strain evidence="11">CCAP 11/173</strain>
    </source>
</reference>
<dbReference type="InterPro" id="IPR029040">
    <property type="entry name" value="RPABC4/Spt4"/>
</dbReference>
<evidence type="ECO:0000256" key="2">
    <source>
        <dbReference type="ARBA" id="ARBA00022478"/>
    </source>
</evidence>
<dbReference type="GO" id="GO:0005666">
    <property type="term" value="C:RNA polymerase III complex"/>
    <property type="evidence" value="ECO:0007669"/>
    <property type="project" value="TreeGrafter"/>
</dbReference>
<dbReference type="InterPro" id="IPR039747">
    <property type="entry name" value="RPABC4"/>
</dbReference>
<keyword evidence="2" id="KW-0240">DNA-directed RNA polymerase</keyword>
<dbReference type="InterPro" id="IPR006591">
    <property type="entry name" value="RNAP_P/RPABC4"/>
</dbReference>
<evidence type="ECO:0000256" key="7">
    <source>
        <dbReference type="ARBA" id="ARBA00022833"/>
    </source>
</evidence>
<dbReference type="FunFam" id="2.20.28.30:FF:000002">
    <property type="entry name" value="DNA-directed RNA polymerases II, IV and V subunit 12"/>
    <property type="match status" value="1"/>
</dbReference>
<dbReference type="SMART" id="SM00659">
    <property type="entry name" value="RPOLCX"/>
    <property type="match status" value="1"/>
</dbReference>
<dbReference type="Gene3D" id="2.20.28.30">
    <property type="entry name" value="RNA polymerase ii, chain L"/>
    <property type="match status" value="1"/>
</dbReference>
<dbReference type="AlphaFoldDB" id="A0A835W9S5"/>
<dbReference type="GO" id="GO:0005736">
    <property type="term" value="C:RNA polymerase I complex"/>
    <property type="evidence" value="ECO:0007669"/>
    <property type="project" value="TreeGrafter"/>
</dbReference>
<evidence type="ECO:0000256" key="3">
    <source>
        <dbReference type="ARBA" id="ARBA00022490"/>
    </source>
</evidence>
<dbReference type="PANTHER" id="PTHR12056">
    <property type="entry name" value="DNA-DIRECTED RNA POLYMERASES I, II, AND III"/>
    <property type="match status" value="1"/>
</dbReference>
<evidence type="ECO:0000256" key="6">
    <source>
        <dbReference type="ARBA" id="ARBA00022723"/>
    </source>
</evidence>
<keyword evidence="5" id="KW-0548">Nucleotidyltransferase</keyword>
<dbReference type="Proteomes" id="UP000613740">
    <property type="component" value="Unassembled WGS sequence"/>
</dbReference>
<accession>A0A835W9S5</accession>
<dbReference type="Pfam" id="PF03604">
    <property type="entry name" value="Zn_ribbon_RPAB4"/>
    <property type="match status" value="1"/>
</dbReference>
<evidence type="ECO:0000313" key="12">
    <source>
        <dbReference type="Proteomes" id="UP000613740"/>
    </source>
</evidence>
<evidence type="ECO:0000256" key="1">
    <source>
        <dbReference type="ARBA" id="ARBA00004123"/>
    </source>
</evidence>
<dbReference type="SUPFAM" id="SSF63393">
    <property type="entry name" value="RNA polymerase subunits"/>
    <property type="match status" value="1"/>
</dbReference>
<proteinExistence type="inferred from homology"/>
<keyword evidence="4" id="KW-0808">Transferase</keyword>
<dbReference type="GO" id="GO:0008270">
    <property type="term" value="F:zinc ion binding"/>
    <property type="evidence" value="ECO:0007669"/>
    <property type="project" value="InterPro"/>
</dbReference>
<dbReference type="HAMAP" id="MF_00615">
    <property type="entry name" value="RNApol_arch_Rpo12"/>
    <property type="match status" value="1"/>
</dbReference>
<evidence type="ECO:0000256" key="4">
    <source>
        <dbReference type="ARBA" id="ARBA00022679"/>
    </source>
</evidence>
<comment type="caution">
    <text evidence="11">The sequence shown here is derived from an EMBL/GenBank/DDBJ whole genome shotgun (WGS) entry which is preliminary data.</text>
</comment>
<evidence type="ECO:0000313" key="11">
    <source>
        <dbReference type="EMBL" id="KAG2442211.1"/>
    </source>
</evidence>